<accession>A0ACB8B7C0</accession>
<keyword evidence="2" id="KW-1185">Reference proteome</keyword>
<dbReference type="EMBL" id="MU266560">
    <property type="protein sequence ID" value="KAH7920773.1"/>
    <property type="molecule type" value="Genomic_DNA"/>
</dbReference>
<gene>
    <name evidence="1" type="ORF">BV22DRAFT_1039461</name>
</gene>
<organism evidence="1 2">
    <name type="scientific">Leucogyrophana mollusca</name>
    <dbReference type="NCBI Taxonomy" id="85980"/>
    <lineage>
        <taxon>Eukaryota</taxon>
        <taxon>Fungi</taxon>
        <taxon>Dikarya</taxon>
        <taxon>Basidiomycota</taxon>
        <taxon>Agaricomycotina</taxon>
        <taxon>Agaricomycetes</taxon>
        <taxon>Agaricomycetidae</taxon>
        <taxon>Boletales</taxon>
        <taxon>Boletales incertae sedis</taxon>
        <taxon>Leucogyrophana</taxon>
    </lineage>
</organism>
<name>A0ACB8B7C0_9AGAM</name>
<protein>
    <submittedName>
        <fullName evidence="1">Uncharacterized protein</fullName>
    </submittedName>
</protein>
<dbReference type="Proteomes" id="UP000790709">
    <property type="component" value="Unassembled WGS sequence"/>
</dbReference>
<proteinExistence type="predicted"/>
<evidence type="ECO:0000313" key="1">
    <source>
        <dbReference type="EMBL" id="KAH7920773.1"/>
    </source>
</evidence>
<comment type="caution">
    <text evidence="1">The sequence shown here is derived from an EMBL/GenBank/DDBJ whole genome shotgun (WGS) entry which is preliminary data.</text>
</comment>
<reference evidence="1" key="1">
    <citation type="journal article" date="2021" name="New Phytol.">
        <title>Evolutionary innovations through gain and loss of genes in the ectomycorrhizal Boletales.</title>
        <authorList>
            <person name="Wu G."/>
            <person name="Miyauchi S."/>
            <person name="Morin E."/>
            <person name="Kuo A."/>
            <person name="Drula E."/>
            <person name="Varga T."/>
            <person name="Kohler A."/>
            <person name="Feng B."/>
            <person name="Cao Y."/>
            <person name="Lipzen A."/>
            <person name="Daum C."/>
            <person name="Hundley H."/>
            <person name="Pangilinan J."/>
            <person name="Johnson J."/>
            <person name="Barry K."/>
            <person name="LaButti K."/>
            <person name="Ng V."/>
            <person name="Ahrendt S."/>
            <person name="Min B."/>
            <person name="Choi I.G."/>
            <person name="Park H."/>
            <person name="Plett J.M."/>
            <person name="Magnuson J."/>
            <person name="Spatafora J.W."/>
            <person name="Nagy L.G."/>
            <person name="Henrissat B."/>
            <person name="Grigoriev I.V."/>
            <person name="Yang Z.L."/>
            <person name="Xu J."/>
            <person name="Martin F.M."/>
        </authorList>
    </citation>
    <scope>NUCLEOTIDE SEQUENCE</scope>
    <source>
        <strain evidence="1">KUC20120723A-06</strain>
    </source>
</reference>
<evidence type="ECO:0000313" key="2">
    <source>
        <dbReference type="Proteomes" id="UP000790709"/>
    </source>
</evidence>
<sequence length="124" mass="13154">MFSLRSTVIASVILAAIPHAASCSWSTNGHTWELSAYPIQDCQGGSDYAWGTLGQGCHCGEFGSKTSDNVKSFVFTTITPGASIVFYSGTGCTGTVRGSSTTRWMDTSVGVADWAMQSFQVCPY</sequence>